<keyword evidence="3" id="KW-1185">Reference proteome</keyword>
<gene>
    <name evidence="2" type="ORF">HUT05_39300</name>
</gene>
<dbReference type="SUPFAM" id="SSF81301">
    <property type="entry name" value="Nucleotidyltransferase"/>
    <property type="match status" value="1"/>
</dbReference>
<organism evidence="2 3">
    <name type="scientific">Streptomyces chartreusis</name>
    <dbReference type="NCBI Taxonomy" id="1969"/>
    <lineage>
        <taxon>Bacteria</taxon>
        <taxon>Bacillati</taxon>
        <taxon>Actinomycetota</taxon>
        <taxon>Actinomycetes</taxon>
        <taxon>Kitasatosporales</taxon>
        <taxon>Streptomycetaceae</taxon>
        <taxon>Streptomyces</taxon>
    </lineage>
</organism>
<evidence type="ECO:0008006" key="4">
    <source>
        <dbReference type="Google" id="ProtNLM"/>
    </source>
</evidence>
<dbReference type="Gene3D" id="3.30.460.10">
    <property type="entry name" value="Beta Polymerase, domain 2"/>
    <property type="match status" value="1"/>
</dbReference>
<dbReference type="RefSeq" id="WP_176577835.1">
    <property type="nucleotide sequence ID" value="NZ_CBDRGH010000008.1"/>
</dbReference>
<reference evidence="2 3" key="1">
    <citation type="submission" date="2020-06" db="EMBL/GenBank/DDBJ databases">
        <title>Genome mining for natural products.</title>
        <authorList>
            <person name="Zhang B."/>
            <person name="Shi J."/>
            <person name="Ge H."/>
        </authorList>
    </citation>
    <scope>NUCLEOTIDE SEQUENCE [LARGE SCALE GENOMIC DNA]</scope>
    <source>
        <strain evidence="2 3">NA02069</strain>
    </source>
</reference>
<dbReference type="Proteomes" id="UP000509418">
    <property type="component" value="Chromosome"/>
</dbReference>
<keyword evidence="1" id="KW-0051">Antiviral defense</keyword>
<dbReference type="GO" id="GO:0016779">
    <property type="term" value="F:nucleotidyltransferase activity"/>
    <property type="evidence" value="ECO:0007669"/>
    <property type="project" value="InterPro"/>
</dbReference>
<evidence type="ECO:0000313" key="3">
    <source>
        <dbReference type="Proteomes" id="UP000509418"/>
    </source>
</evidence>
<evidence type="ECO:0000256" key="1">
    <source>
        <dbReference type="ARBA" id="ARBA00023118"/>
    </source>
</evidence>
<dbReference type="EMBL" id="CP056041">
    <property type="protein sequence ID" value="QKZ22871.1"/>
    <property type="molecule type" value="Genomic_DNA"/>
</dbReference>
<dbReference type="InterPro" id="IPR043519">
    <property type="entry name" value="NT_sf"/>
</dbReference>
<protein>
    <recommendedName>
        <fullName evidence="4">Nucleotidyltransferase</fullName>
    </recommendedName>
</protein>
<evidence type="ECO:0000313" key="2">
    <source>
        <dbReference type="EMBL" id="QKZ22871.1"/>
    </source>
</evidence>
<sequence>MATNPGQAFNVFHERITLTEAQKATLNARKNIVEDKVRSAFPAGSDMPFMEAKLIGSTGRNTAIRPLNDIDLMVRFSAENGAWNKYRQDSQAFLYRVREALNSASTVGKIGARGQAVRLFYTDGIHVDVAPVFKYSDGGYGIPNGSGGWMTTDPDVHAAYMTRRNSELGSNLKRLQRGMKAWNRTHSQHFGSFHLDVMVAEVFSSLNNNSRDASHKFFLWGQNHMRVADPAGYGGDLSAGMSGAQRSLALSALRAAEDRAKQALAAEERGDYREAIRLWRIVFGDEFPAYG</sequence>
<dbReference type="InterPro" id="IPR006116">
    <property type="entry name" value="NT_2-5OAS_ClassI-CCAase"/>
</dbReference>
<proteinExistence type="predicted"/>
<name>A0A7H8TH88_STRCX</name>
<dbReference type="AlphaFoldDB" id="A0A7H8TH88"/>
<dbReference type="Pfam" id="PF18144">
    <property type="entry name" value="SMODS"/>
    <property type="match status" value="1"/>
</dbReference>
<dbReference type="CDD" id="cd05400">
    <property type="entry name" value="NT_2-5OAS_ClassI-CCAase"/>
    <property type="match status" value="1"/>
</dbReference>
<dbReference type="GO" id="GO:0051607">
    <property type="term" value="P:defense response to virus"/>
    <property type="evidence" value="ECO:0007669"/>
    <property type="project" value="UniProtKB-KW"/>
</dbReference>
<accession>A0A7H8TH88</accession>